<dbReference type="NCBIfam" id="NF003027">
    <property type="entry name" value="PRK03906.1"/>
    <property type="match status" value="1"/>
</dbReference>
<dbReference type="InterPro" id="IPR036237">
    <property type="entry name" value="Xyl_isomerase-like_sf"/>
</dbReference>
<dbReference type="HAMAP" id="MF_00106">
    <property type="entry name" value="UxuA"/>
    <property type="match status" value="1"/>
</dbReference>
<organism evidence="10 11">
    <name type="scientific">Nibrella saemangeumensis</name>
    <dbReference type="NCBI Taxonomy" id="1084526"/>
    <lineage>
        <taxon>Bacteria</taxon>
        <taxon>Pseudomonadati</taxon>
        <taxon>Bacteroidota</taxon>
        <taxon>Cytophagia</taxon>
        <taxon>Cytophagales</taxon>
        <taxon>Spirosomataceae</taxon>
        <taxon>Nibrella</taxon>
    </lineage>
</organism>
<keyword evidence="11" id="KW-1185">Reference proteome</keyword>
<dbReference type="InterPro" id="IPR004628">
    <property type="entry name" value="Man_deHydtase"/>
</dbReference>
<dbReference type="EMBL" id="BAABHD010000002">
    <property type="protein sequence ID" value="GAA4446407.1"/>
    <property type="molecule type" value="Genomic_DNA"/>
</dbReference>
<gene>
    <name evidence="10" type="primary">uxuA_1</name>
    <name evidence="9" type="synonym">uxuA</name>
    <name evidence="10" type="ORF">GCM10023189_01510</name>
</gene>
<evidence type="ECO:0000256" key="5">
    <source>
        <dbReference type="ARBA" id="ARBA00012927"/>
    </source>
</evidence>
<dbReference type="EC" id="4.2.1.8" evidence="5 9"/>
<keyword evidence="7 9" id="KW-0464">Manganese</keyword>
<reference evidence="11" key="1">
    <citation type="journal article" date="2019" name="Int. J. Syst. Evol. Microbiol.">
        <title>The Global Catalogue of Microorganisms (GCM) 10K type strain sequencing project: providing services to taxonomists for standard genome sequencing and annotation.</title>
        <authorList>
            <consortium name="The Broad Institute Genomics Platform"/>
            <consortium name="The Broad Institute Genome Sequencing Center for Infectious Disease"/>
            <person name="Wu L."/>
            <person name="Ma J."/>
        </authorList>
    </citation>
    <scope>NUCLEOTIDE SEQUENCE [LARGE SCALE GENOMIC DNA]</scope>
    <source>
        <strain evidence="11">JCM 17927</strain>
    </source>
</reference>
<evidence type="ECO:0000313" key="10">
    <source>
        <dbReference type="EMBL" id="GAA4446407.1"/>
    </source>
</evidence>
<dbReference type="SUPFAM" id="SSF51658">
    <property type="entry name" value="Xylose isomerase-like"/>
    <property type="match status" value="1"/>
</dbReference>
<evidence type="ECO:0000256" key="3">
    <source>
        <dbReference type="ARBA" id="ARBA00004892"/>
    </source>
</evidence>
<comment type="caution">
    <text evidence="10">The sequence shown here is derived from an EMBL/GenBank/DDBJ whole genome shotgun (WGS) entry which is preliminary data.</text>
</comment>
<evidence type="ECO:0000256" key="8">
    <source>
        <dbReference type="ARBA" id="ARBA00023239"/>
    </source>
</evidence>
<dbReference type="Gene3D" id="3.20.20.150">
    <property type="entry name" value="Divalent-metal-dependent TIM barrel enzymes"/>
    <property type="match status" value="1"/>
</dbReference>
<dbReference type="PIRSF" id="PIRSF016049">
    <property type="entry name" value="Man_dehyd"/>
    <property type="match status" value="1"/>
</dbReference>
<comment type="pathway">
    <text evidence="3 9">Carbohydrate metabolism; pentose and glucuronate interconversion.</text>
</comment>
<sequence>MRWFGPNDPVSLMDIRQAGCTGIVSALHQIPVGEVWSVEEIQKRQQLIEAGNARYSPLHWVVVESLPVHEDIKKGRPGRDICIENYKQSLRNLAACGIKTVCYNFMPVLDWSRTNLNYEMPDGSRGLRFVWEDFAVFDLCILKRPGAEADYEPETIAAAHRQFSQMSPERIMELSAIVLLGLPGSEESFTLETFQGLLDEYKTINDSDLRANLYHFIREVAPVAQEVGINLCIHPDDPPRPLLGLPRVVSTEADLAQLMTACDITANGITFCTGSLGVRADNDLPGIIRRFGERIHFIHLRATKREDDPRNFHEADHLTGDVDMYAVIKAIVLEQQRRASLGVGETSIPMRPDHGHQMLDDLHKKTYPGYSAIGRLRGLAEIRGLELGILRALADNELVTPNPETFSAS</sequence>
<proteinExistence type="inferred from homology"/>
<comment type="similarity">
    <text evidence="4 9">Belongs to the mannonate dehydratase family.</text>
</comment>
<accession>A0ABP8MAP4</accession>
<dbReference type="NCBIfam" id="TIGR00695">
    <property type="entry name" value="uxuA"/>
    <property type="match status" value="1"/>
</dbReference>
<name>A0ABP8MAP4_9BACT</name>
<keyword evidence="6 9" id="KW-0408">Iron</keyword>
<dbReference type="Proteomes" id="UP001501175">
    <property type="component" value="Unassembled WGS sequence"/>
</dbReference>
<dbReference type="PANTHER" id="PTHR30387">
    <property type="entry name" value="MANNONATE DEHYDRATASE"/>
    <property type="match status" value="1"/>
</dbReference>
<evidence type="ECO:0000256" key="2">
    <source>
        <dbReference type="ARBA" id="ARBA00002713"/>
    </source>
</evidence>
<dbReference type="Pfam" id="PF03786">
    <property type="entry name" value="UxuA"/>
    <property type="match status" value="1"/>
</dbReference>
<protein>
    <recommendedName>
        <fullName evidence="5 9">Mannonate dehydratase</fullName>
        <ecNumber evidence="5 9">4.2.1.8</ecNumber>
    </recommendedName>
    <alternativeName>
        <fullName evidence="9">D-mannonate hydro-lyase</fullName>
    </alternativeName>
</protein>
<evidence type="ECO:0000256" key="9">
    <source>
        <dbReference type="HAMAP-Rule" id="MF_00106"/>
    </source>
</evidence>
<keyword evidence="8 9" id="KW-0456">Lyase</keyword>
<evidence type="ECO:0000256" key="1">
    <source>
        <dbReference type="ARBA" id="ARBA00001794"/>
    </source>
</evidence>
<comment type="catalytic activity">
    <reaction evidence="1 9">
        <text>D-mannonate = 2-dehydro-3-deoxy-D-gluconate + H2O</text>
        <dbReference type="Rhea" id="RHEA:20097"/>
        <dbReference type="ChEBI" id="CHEBI:15377"/>
        <dbReference type="ChEBI" id="CHEBI:17767"/>
        <dbReference type="ChEBI" id="CHEBI:57990"/>
        <dbReference type="EC" id="4.2.1.8"/>
    </reaction>
</comment>
<evidence type="ECO:0000256" key="4">
    <source>
        <dbReference type="ARBA" id="ARBA00007389"/>
    </source>
</evidence>
<dbReference type="PANTHER" id="PTHR30387:SF2">
    <property type="entry name" value="MANNONATE DEHYDRATASE"/>
    <property type="match status" value="1"/>
</dbReference>
<comment type="cofactor">
    <cofactor evidence="9">
        <name>Fe(2+)</name>
        <dbReference type="ChEBI" id="CHEBI:29033"/>
    </cofactor>
    <cofactor evidence="9">
        <name>Mn(2+)</name>
        <dbReference type="ChEBI" id="CHEBI:29035"/>
    </cofactor>
</comment>
<comment type="function">
    <text evidence="2 9">Catalyzes the dehydration of D-mannonate.</text>
</comment>
<evidence type="ECO:0000256" key="6">
    <source>
        <dbReference type="ARBA" id="ARBA00023004"/>
    </source>
</evidence>
<evidence type="ECO:0000313" key="11">
    <source>
        <dbReference type="Proteomes" id="UP001501175"/>
    </source>
</evidence>
<evidence type="ECO:0000256" key="7">
    <source>
        <dbReference type="ARBA" id="ARBA00023211"/>
    </source>
</evidence>